<reference evidence="5 6" key="1">
    <citation type="submission" date="2016-04" db="EMBL/GenBank/DDBJ databases">
        <title>Reclassification of Paraburkholderia panaciterrae (Farh et al. 2015) Dobritsa &amp; Samadpour 2016 as a later homotypic synonym of Paraburkholderia ginsengiterrae (Farh et al. 2015) Dobritsa &amp; Samadpour 2016.</title>
        <authorList>
            <person name="Dobritsa A.P."/>
            <person name="Kutumbaka K."/>
            <person name="Samadpour M."/>
        </authorList>
    </citation>
    <scope>NUCLEOTIDE SEQUENCE [LARGE SCALE GENOMIC DNA]</scope>
    <source>
        <strain evidence="4 6">DCY85</strain>
        <strain evidence="3 5">DCY85-1</strain>
    </source>
</reference>
<proteinExistence type="predicted"/>
<evidence type="ECO:0000259" key="1">
    <source>
        <dbReference type="Pfam" id="PF00108"/>
    </source>
</evidence>
<dbReference type="RefSeq" id="WP_064272519.1">
    <property type="nucleotide sequence ID" value="NZ_LXJZ01000253.1"/>
</dbReference>
<dbReference type="AlphaFoldDB" id="A0A1A9N9L8"/>
<organism evidence="4 6">
    <name type="scientific">Paraburkholderia ginsengiterrae</name>
    <dbReference type="NCBI Taxonomy" id="1462993"/>
    <lineage>
        <taxon>Bacteria</taxon>
        <taxon>Pseudomonadati</taxon>
        <taxon>Pseudomonadota</taxon>
        <taxon>Betaproteobacteria</taxon>
        <taxon>Burkholderiales</taxon>
        <taxon>Burkholderiaceae</taxon>
        <taxon>Paraburkholderia</taxon>
    </lineage>
</organism>
<dbReference type="Proteomes" id="UP000078116">
    <property type="component" value="Unassembled WGS sequence"/>
</dbReference>
<dbReference type="PANTHER" id="PTHR42870:SF1">
    <property type="entry name" value="NON-SPECIFIC LIPID-TRANSFER PROTEIN-LIKE 2"/>
    <property type="match status" value="1"/>
</dbReference>
<dbReference type="SUPFAM" id="SSF53901">
    <property type="entry name" value="Thiolase-like"/>
    <property type="match status" value="2"/>
</dbReference>
<dbReference type="PANTHER" id="PTHR42870">
    <property type="entry name" value="ACETYL-COA C-ACETYLTRANSFERASE"/>
    <property type="match status" value="1"/>
</dbReference>
<dbReference type="Pfam" id="PF00108">
    <property type="entry name" value="Thiolase_N"/>
    <property type="match status" value="1"/>
</dbReference>
<comment type="caution">
    <text evidence="4">The sequence shown here is derived from an EMBL/GenBank/DDBJ whole genome shotgun (WGS) entry which is preliminary data.</text>
</comment>
<dbReference type="InterPro" id="IPR002155">
    <property type="entry name" value="Thiolase"/>
</dbReference>
<dbReference type="Gene3D" id="3.40.47.10">
    <property type="match status" value="1"/>
</dbReference>
<sequence>MKDVYVVGVGMTRFGRLLDQSIKALVRTATEAALKDAGVEKSAVEAAFYGNASQGHMDGQHMIRGEIALRDMGIGGIPVVNVENACASGSSAFVLALNHLRSGAGDVALAVGAEKMFSEDRERMFSVFDSALDVSRANEIHAELLRIGEGMEIPAGSTSSKPYSVFMDVYAAFCRAHMRRFGTTQRQIAAVSAKNHRHSVHNPLSQYRVAYTVEEVLAAPPITYPFTLPMCSPVSDGAAAAILCTADALKRLNIDAKRAIHVLASVVQSGTDRSPHDIEQHVTARASRRAYELAGVGPKDVSVAEVHDATAMGEIVQIENLGFCDFGDGGPISERGDTSIGGRIPVNPSGGLESKGHPVGATGLGQVHELVTQLRGEAGPRQVDNARIAVAENGGGLYGVEEAVACITILAR</sequence>
<feature type="domain" description="Thiolase N-terminal" evidence="1">
    <location>
        <begin position="4"/>
        <end position="205"/>
    </location>
</feature>
<gene>
    <name evidence="3" type="ORF">A6V36_16550</name>
    <name evidence="4" type="ORF">A6V37_24305</name>
</gene>
<dbReference type="Pfam" id="PF22691">
    <property type="entry name" value="Thiolase_C_1"/>
    <property type="match status" value="1"/>
</dbReference>
<dbReference type="GO" id="GO:0003988">
    <property type="term" value="F:acetyl-CoA C-acyltransferase activity"/>
    <property type="evidence" value="ECO:0007669"/>
    <property type="project" value="UniProtKB-ARBA"/>
</dbReference>
<dbReference type="STRING" id="1462993.A6V36_16550"/>
<evidence type="ECO:0000313" key="6">
    <source>
        <dbReference type="Proteomes" id="UP000078116"/>
    </source>
</evidence>
<dbReference type="Proteomes" id="UP000077961">
    <property type="component" value="Unassembled WGS sequence"/>
</dbReference>
<keyword evidence="5" id="KW-1185">Reference proteome</keyword>
<evidence type="ECO:0000313" key="4">
    <source>
        <dbReference type="EMBL" id="OAJ61816.1"/>
    </source>
</evidence>
<dbReference type="CDD" id="cd00829">
    <property type="entry name" value="SCP-x_thiolase"/>
    <property type="match status" value="1"/>
</dbReference>
<protein>
    <submittedName>
        <fullName evidence="4">Thiolase</fullName>
    </submittedName>
</protein>
<accession>A0A1A9N9L8</accession>
<dbReference type="InterPro" id="IPR055140">
    <property type="entry name" value="Thiolase_C_2"/>
</dbReference>
<dbReference type="InterPro" id="IPR016039">
    <property type="entry name" value="Thiolase-like"/>
</dbReference>
<dbReference type="EMBL" id="LXKA01000198">
    <property type="protein sequence ID" value="OAJ61816.1"/>
    <property type="molecule type" value="Genomic_DNA"/>
</dbReference>
<dbReference type="PIRSF" id="PIRSF000429">
    <property type="entry name" value="Ac-CoA_Ac_transf"/>
    <property type="match status" value="1"/>
</dbReference>
<name>A0A1A9N9L8_9BURK</name>
<feature type="domain" description="Thiolase C-terminal" evidence="2">
    <location>
        <begin position="276"/>
        <end position="399"/>
    </location>
</feature>
<evidence type="ECO:0000313" key="3">
    <source>
        <dbReference type="EMBL" id="OAJ51629.1"/>
    </source>
</evidence>
<evidence type="ECO:0000259" key="2">
    <source>
        <dbReference type="Pfam" id="PF22691"/>
    </source>
</evidence>
<evidence type="ECO:0000313" key="5">
    <source>
        <dbReference type="Proteomes" id="UP000077961"/>
    </source>
</evidence>
<dbReference type="EMBL" id="LXJZ01000253">
    <property type="protein sequence ID" value="OAJ51629.1"/>
    <property type="molecule type" value="Genomic_DNA"/>
</dbReference>
<dbReference type="InterPro" id="IPR020616">
    <property type="entry name" value="Thiolase_N"/>
</dbReference>
<dbReference type="OrthoDB" id="9785768at2"/>